<organism evidence="4 5">
    <name type="scientific">Duganella lactea</name>
    <dbReference type="NCBI Taxonomy" id="2692173"/>
    <lineage>
        <taxon>Bacteria</taxon>
        <taxon>Pseudomonadati</taxon>
        <taxon>Pseudomonadota</taxon>
        <taxon>Betaproteobacteria</taxon>
        <taxon>Burkholderiales</taxon>
        <taxon>Oxalobacteraceae</taxon>
        <taxon>Telluria group</taxon>
        <taxon>Duganella</taxon>
    </lineage>
</organism>
<dbReference type="PANTHER" id="PTHR45228:SF1">
    <property type="entry name" value="CYCLIC DI-GMP PHOSPHODIESTERASE TM_0186"/>
    <property type="match status" value="1"/>
</dbReference>
<dbReference type="SUPFAM" id="SSF52172">
    <property type="entry name" value="CheY-like"/>
    <property type="match status" value="1"/>
</dbReference>
<dbReference type="InterPro" id="IPR003607">
    <property type="entry name" value="HD/PDEase_dom"/>
</dbReference>
<dbReference type="Proteomes" id="UP000449678">
    <property type="component" value="Unassembled WGS sequence"/>
</dbReference>
<feature type="modified residue" description="4-aspartylphosphate" evidence="1">
    <location>
        <position position="52"/>
    </location>
</feature>
<reference evidence="4 5" key="1">
    <citation type="submission" date="2019-12" db="EMBL/GenBank/DDBJ databases">
        <title>Novel species isolated from a subtropical stream in China.</title>
        <authorList>
            <person name="Lu H."/>
        </authorList>
    </citation>
    <scope>NUCLEOTIDE SEQUENCE [LARGE SCALE GENOMIC DNA]</scope>
    <source>
        <strain evidence="4 5">FT94W</strain>
    </source>
</reference>
<dbReference type="Pfam" id="PF00072">
    <property type="entry name" value="Response_reg"/>
    <property type="match status" value="1"/>
</dbReference>
<feature type="domain" description="HD-GYP" evidence="3">
    <location>
        <begin position="146"/>
        <end position="343"/>
    </location>
</feature>
<dbReference type="PROSITE" id="PS50110">
    <property type="entry name" value="RESPONSE_REGULATORY"/>
    <property type="match status" value="1"/>
</dbReference>
<dbReference type="Gene3D" id="1.10.3210.10">
    <property type="entry name" value="Hypothetical protein af1432"/>
    <property type="match status" value="1"/>
</dbReference>
<protein>
    <submittedName>
        <fullName evidence="4">Response regulator</fullName>
    </submittedName>
</protein>
<evidence type="ECO:0000313" key="4">
    <source>
        <dbReference type="EMBL" id="MYM33481.1"/>
    </source>
</evidence>
<dbReference type="SMART" id="SM00448">
    <property type="entry name" value="REC"/>
    <property type="match status" value="1"/>
</dbReference>
<dbReference type="InterPro" id="IPR001789">
    <property type="entry name" value="Sig_transdc_resp-reg_receiver"/>
</dbReference>
<dbReference type="SMART" id="SM00471">
    <property type="entry name" value="HDc"/>
    <property type="match status" value="1"/>
</dbReference>
<dbReference type="SUPFAM" id="SSF109604">
    <property type="entry name" value="HD-domain/PDEase-like"/>
    <property type="match status" value="1"/>
</dbReference>
<dbReference type="InterPro" id="IPR011006">
    <property type="entry name" value="CheY-like_superfamily"/>
</dbReference>
<gene>
    <name evidence="4" type="ORF">GTP38_03915</name>
</gene>
<dbReference type="InterPro" id="IPR052020">
    <property type="entry name" value="Cyclic_di-GMP/3'3'-cGAMP_PDE"/>
</dbReference>
<evidence type="ECO:0000256" key="1">
    <source>
        <dbReference type="PROSITE-ProRule" id="PRU00169"/>
    </source>
</evidence>
<name>A0ABW9V3H5_9BURK</name>
<accession>A0ABW9V3H5</accession>
<evidence type="ECO:0000313" key="5">
    <source>
        <dbReference type="Proteomes" id="UP000449678"/>
    </source>
</evidence>
<proteinExistence type="predicted"/>
<dbReference type="Gene3D" id="3.40.50.2300">
    <property type="match status" value="1"/>
</dbReference>
<dbReference type="EMBL" id="WWCO01000002">
    <property type="protein sequence ID" value="MYM33481.1"/>
    <property type="molecule type" value="Genomic_DNA"/>
</dbReference>
<dbReference type="RefSeq" id="WP_160988869.1">
    <property type="nucleotide sequence ID" value="NZ_WWCO01000002.1"/>
</dbReference>
<keyword evidence="1" id="KW-0597">Phosphoprotein</keyword>
<feature type="domain" description="Response regulatory" evidence="2">
    <location>
        <begin position="2"/>
        <end position="119"/>
    </location>
</feature>
<keyword evidence="5" id="KW-1185">Reference proteome</keyword>
<comment type="caution">
    <text evidence="4">The sequence shown here is derived from an EMBL/GenBank/DDBJ whole genome shotgun (WGS) entry which is preliminary data.</text>
</comment>
<dbReference type="CDD" id="cd00077">
    <property type="entry name" value="HDc"/>
    <property type="match status" value="1"/>
</dbReference>
<sequence>MQVLVIDDNEMNRELFCHMLSMLDVAHPVPMADAAEALDWCACHTPDLVVVDYRMPGVDGLEFLRRFRALPGMAGVPVVMVTADSEETLCHEALRLSANDFLTKPVNNVEFNARIGNLLALRQAQQQLAARAEALAVAVRKATAAVVAREHEAIDRLSRAAEFRDNDTGCHLSRMAAYAYLIARRLGLPQTECELIRDAAPMHDIGKVGIPDAILRKPGALSAAEREVIERHPQIGAEILAGSESPLLQAGAVIALSHHERYDGRGYPHGLAGAAIPLYGRIVAVADVFDALTTARPYKGAWALGRALDHLRTQSGGHFDPACVDALLGDMDALRQIQRRFQSECGALESVA</sequence>
<dbReference type="PROSITE" id="PS51832">
    <property type="entry name" value="HD_GYP"/>
    <property type="match status" value="1"/>
</dbReference>
<dbReference type="PANTHER" id="PTHR45228">
    <property type="entry name" value="CYCLIC DI-GMP PHOSPHODIESTERASE TM_0186-RELATED"/>
    <property type="match status" value="1"/>
</dbReference>
<dbReference type="InterPro" id="IPR037522">
    <property type="entry name" value="HD_GYP_dom"/>
</dbReference>
<evidence type="ECO:0000259" key="3">
    <source>
        <dbReference type="PROSITE" id="PS51832"/>
    </source>
</evidence>
<dbReference type="CDD" id="cd17551">
    <property type="entry name" value="REC_RpfG-like"/>
    <property type="match status" value="1"/>
</dbReference>
<evidence type="ECO:0000259" key="2">
    <source>
        <dbReference type="PROSITE" id="PS50110"/>
    </source>
</evidence>
<dbReference type="Pfam" id="PF13487">
    <property type="entry name" value="HD_5"/>
    <property type="match status" value="1"/>
</dbReference>